<organism evidence="4 5">
    <name type="scientific">Cyclotella atomus</name>
    <dbReference type="NCBI Taxonomy" id="382360"/>
    <lineage>
        <taxon>Eukaryota</taxon>
        <taxon>Sar</taxon>
        <taxon>Stramenopiles</taxon>
        <taxon>Ochrophyta</taxon>
        <taxon>Bacillariophyta</taxon>
        <taxon>Coscinodiscophyceae</taxon>
        <taxon>Thalassiosirophycidae</taxon>
        <taxon>Stephanodiscales</taxon>
        <taxon>Stephanodiscaceae</taxon>
        <taxon>Cyclotella</taxon>
    </lineage>
</organism>
<proteinExistence type="inferred from homology"/>
<evidence type="ECO:0000256" key="1">
    <source>
        <dbReference type="ARBA" id="ARBA00023002"/>
    </source>
</evidence>
<dbReference type="Gene3D" id="3.40.50.720">
    <property type="entry name" value="NAD(P)-binding Rossmann-like Domain"/>
    <property type="match status" value="1"/>
</dbReference>
<dbReference type="AlphaFoldDB" id="A0ABD3ND57"/>
<comment type="similarity">
    <text evidence="2">Belongs to the short-chain dehydrogenases/reductases (SDR) family.</text>
</comment>
<evidence type="ECO:0000256" key="2">
    <source>
        <dbReference type="RuleBase" id="RU000363"/>
    </source>
</evidence>
<dbReference type="GO" id="GO:0016491">
    <property type="term" value="F:oxidoreductase activity"/>
    <property type="evidence" value="ECO:0007669"/>
    <property type="project" value="UniProtKB-KW"/>
</dbReference>
<feature type="signal peptide" evidence="3">
    <location>
        <begin position="1"/>
        <end position="19"/>
    </location>
</feature>
<dbReference type="InterPro" id="IPR002347">
    <property type="entry name" value="SDR_fam"/>
</dbReference>
<keyword evidence="5" id="KW-1185">Reference proteome</keyword>
<name>A0ABD3ND57_9STRA</name>
<accession>A0ABD3ND57</accession>
<gene>
    <name evidence="4" type="ORF">ACHAWO_010763</name>
</gene>
<dbReference type="EMBL" id="JALLPJ020001214">
    <property type="protein sequence ID" value="KAL3773965.1"/>
    <property type="molecule type" value="Genomic_DNA"/>
</dbReference>
<dbReference type="InterPro" id="IPR036291">
    <property type="entry name" value="NAD(P)-bd_dom_sf"/>
</dbReference>
<evidence type="ECO:0000313" key="5">
    <source>
        <dbReference type="Proteomes" id="UP001530400"/>
    </source>
</evidence>
<dbReference type="PANTHER" id="PTHR43157">
    <property type="entry name" value="PHOSPHATIDYLINOSITOL-GLYCAN BIOSYNTHESIS CLASS F PROTEIN-RELATED"/>
    <property type="match status" value="1"/>
</dbReference>
<feature type="chain" id="PRO_5044893150" description="Protochlorophyllide reductase" evidence="3">
    <location>
        <begin position="20"/>
        <end position="403"/>
    </location>
</feature>
<reference evidence="4 5" key="1">
    <citation type="submission" date="2024-10" db="EMBL/GenBank/DDBJ databases">
        <title>Updated reference genomes for cyclostephanoid diatoms.</title>
        <authorList>
            <person name="Roberts W.R."/>
            <person name="Alverson A.J."/>
        </authorList>
    </citation>
    <scope>NUCLEOTIDE SEQUENCE [LARGE SCALE GENOMIC DNA]</scope>
    <source>
        <strain evidence="4 5">AJA010-31</strain>
    </source>
</reference>
<protein>
    <recommendedName>
        <fullName evidence="6">Protochlorophyllide reductase</fullName>
    </recommendedName>
</protein>
<keyword evidence="1" id="KW-0560">Oxidoreductase</keyword>
<keyword evidence="3" id="KW-0732">Signal</keyword>
<evidence type="ECO:0000313" key="4">
    <source>
        <dbReference type="EMBL" id="KAL3773965.1"/>
    </source>
</evidence>
<comment type="caution">
    <text evidence="4">The sequence shown here is derived from an EMBL/GenBank/DDBJ whole genome shotgun (WGS) entry which is preliminary data.</text>
</comment>
<dbReference type="PRINTS" id="PR00081">
    <property type="entry name" value="GDHRDH"/>
</dbReference>
<dbReference type="Pfam" id="PF00106">
    <property type="entry name" value="adh_short"/>
    <property type="match status" value="1"/>
</dbReference>
<dbReference type="Proteomes" id="UP001530400">
    <property type="component" value="Unassembled WGS sequence"/>
</dbReference>
<evidence type="ECO:0000256" key="3">
    <source>
        <dbReference type="SAM" id="SignalP"/>
    </source>
</evidence>
<sequence>MKLTVTTALATSAILSVSAFQPNIRCSRVSSRAVRLTSQADDTDATLDRRTFFASIVQKAAVASLVLTSSPSAIDVANAADVFPKVYKPAANSMNGKLVVITGGNTGLGLESVKRLAAAGATVVLTSRDAGKGRKAVDEVTTYLDANGVQGGKVMAANLDLCDLDNVKTFNNRLKEIIGDKKVDVLMNNAGVMAIPDLTLTKDGYEKTFQTNHLGHFALTATIMPLLASNARIINVSSLGYQFAGKGLELDNLNGEKQYGPWSSYGLSKLENILFTNELQKRAQQSDKWSGLTAFSLHPGAVQTDLARYLIGEEKFNSMKENGFSSWTDKLVMESMAKFIKTVEEGASTQVYLAAADNITPSMAGKFFDNGKVEKVNGFATDDEKAKELWAVSEKLSGVQFKL</sequence>
<dbReference type="SUPFAM" id="SSF51735">
    <property type="entry name" value="NAD(P)-binding Rossmann-fold domains"/>
    <property type="match status" value="1"/>
</dbReference>
<evidence type="ECO:0008006" key="6">
    <source>
        <dbReference type="Google" id="ProtNLM"/>
    </source>
</evidence>
<dbReference type="PRINTS" id="PR00080">
    <property type="entry name" value="SDRFAMILY"/>
</dbReference>
<dbReference type="PANTHER" id="PTHR43157:SF31">
    <property type="entry name" value="PHOSPHATIDYLINOSITOL-GLYCAN BIOSYNTHESIS CLASS F PROTEIN"/>
    <property type="match status" value="1"/>
</dbReference>